<reference evidence="2 3" key="1">
    <citation type="submission" date="2019-04" db="EMBL/GenBank/DDBJ databases">
        <title>An improved genome assembly and genetic linkage map for asparagus bean, Vigna unguiculata ssp. sesquipedialis.</title>
        <authorList>
            <person name="Xia Q."/>
            <person name="Zhang R."/>
            <person name="Dong Y."/>
        </authorList>
    </citation>
    <scope>NUCLEOTIDE SEQUENCE [LARGE SCALE GENOMIC DNA]</scope>
    <source>
        <tissue evidence="2">Leaf</tissue>
    </source>
</reference>
<accession>A0A4D6LXH1</accession>
<name>A0A4D6LXH1_VIGUN</name>
<feature type="region of interest" description="Disordered" evidence="1">
    <location>
        <begin position="1"/>
        <end position="26"/>
    </location>
</feature>
<sequence length="111" mass="13616">MMLRRRPRSRWSERTKRRPFEPRLRREGAKLEHLSRARRRMKDLGRSGVDLGREGRRLSFHGARVFRSWWPVQWRQVLVGYGGATKEPRAQEKETRKQLRQLGSRRRHCRW</sequence>
<evidence type="ECO:0000313" key="2">
    <source>
        <dbReference type="EMBL" id="QCD93405.1"/>
    </source>
</evidence>
<dbReference type="Proteomes" id="UP000501690">
    <property type="component" value="Linkage Group LG5"/>
</dbReference>
<gene>
    <name evidence="2" type="ORF">DEO72_LG5g1480</name>
</gene>
<evidence type="ECO:0000313" key="3">
    <source>
        <dbReference type="Proteomes" id="UP000501690"/>
    </source>
</evidence>
<evidence type="ECO:0000256" key="1">
    <source>
        <dbReference type="SAM" id="MobiDB-lite"/>
    </source>
</evidence>
<keyword evidence="3" id="KW-1185">Reference proteome</keyword>
<protein>
    <submittedName>
        <fullName evidence="2">Uncharacterized protein</fullName>
    </submittedName>
</protein>
<organism evidence="2 3">
    <name type="scientific">Vigna unguiculata</name>
    <name type="common">Cowpea</name>
    <dbReference type="NCBI Taxonomy" id="3917"/>
    <lineage>
        <taxon>Eukaryota</taxon>
        <taxon>Viridiplantae</taxon>
        <taxon>Streptophyta</taxon>
        <taxon>Embryophyta</taxon>
        <taxon>Tracheophyta</taxon>
        <taxon>Spermatophyta</taxon>
        <taxon>Magnoliopsida</taxon>
        <taxon>eudicotyledons</taxon>
        <taxon>Gunneridae</taxon>
        <taxon>Pentapetalae</taxon>
        <taxon>rosids</taxon>
        <taxon>fabids</taxon>
        <taxon>Fabales</taxon>
        <taxon>Fabaceae</taxon>
        <taxon>Papilionoideae</taxon>
        <taxon>50 kb inversion clade</taxon>
        <taxon>NPAAA clade</taxon>
        <taxon>indigoferoid/millettioid clade</taxon>
        <taxon>Phaseoleae</taxon>
        <taxon>Vigna</taxon>
    </lineage>
</organism>
<dbReference type="AlphaFoldDB" id="A0A4D6LXH1"/>
<feature type="compositionally biased region" description="Basic and acidic residues" evidence="1">
    <location>
        <begin position="10"/>
        <end position="26"/>
    </location>
</feature>
<feature type="region of interest" description="Disordered" evidence="1">
    <location>
        <begin position="84"/>
        <end position="111"/>
    </location>
</feature>
<proteinExistence type="predicted"/>
<feature type="compositionally biased region" description="Basic and acidic residues" evidence="1">
    <location>
        <begin position="86"/>
        <end position="97"/>
    </location>
</feature>
<dbReference type="EMBL" id="CP039349">
    <property type="protein sequence ID" value="QCD93405.1"/>
    <property type="molecule type" value="Genomic_DNA"/>
</dbReference>